<gene>
    <name evidence="2" type="ORF">AVDCRST_MAG88-257</name>
</gene>
<evidence type="ECO:0000313" key="2">
    <source>
        <dbReference type="EMBL" id="CAA9544094.1"/>
    </source>
</evidence>
<organism evidence="2">
    <name type="scientific">uncultured Thermomicrobiales bacterium</name>
    <dbReference type="NCBI Taxonomy" id="1645740"/>
    <lineage>
        <taxon>Bacteria</taxon>
        <taxon>Pseudomonadati</taxon>
        <taxon>Thermomicrobiota</taxon>
        <taxon>Thermomicrobia</taxon>
        <taxon>Thermomicrobiales</taxon>
        <taxon>environmental samples</taxon>
    </lineage>
</organism>
<dbReference type="Gene3D" id="1.10.860.10">
    <property type="entry name" value="DNAb Helicase, Chain A"/>
    <property type="match status" value="1"/>
</dbReference>
<dbReference type="GO" id="GO:1990077">
    <property type="term" value="C:primosome complex"/>
    <property type="evidence" value="ECO:0007669"/>
    <property type="project" value="UniProtKB-KW"/>
</dbReference>
<dbReference type="GO" id="GO:0006269">
    <property type="term" value="P:DNA replication, synthesis of primer"/>
    <property type="evidence" value="ECO:0007669"/>
    <property type="project" value="UniProtKB-KW"/>
</dbReference>
<reference evidence="2" key="1">
    <citation type="submission" date="2020-02" db="EMBL/GenBank/DDBJ databases">
        <authorList>
            <person name="Meier V. D."/>
        </authorList>
    </citation>
    <scope>NUCLEOTIDE SEQUENCE</scope>
    <source>
        <strain evidence="2">AVDCRST_MAG88</strain>
    </source>
</reference>
<feature type="non-terminal residue" evidence="2">
    <location>
        <position position="1"/>
    </location>
</feature>
<dbReference type="EMBL" id="CADCWM010000081">
    <property type="protein sequence ID" value="CAA9544094.1"/>
    <property type="molecule type" value="Genomic_DNA"/>
</dbReference>
<evidence type="ECO:0008006" key="3">
    <source>
        <dbReference type="Google" id="ProtNLM"/>
    </source>
</evidence>
<proteinExistence type="predicted"/>
<name>A0A6J4UBP1_9BACT</name>
<accession>A0A6J4UBP1</accession>
<protein>
    <recommendedName>
        <fullName evidence="3">DNA primase</fullName>
    </recommendedName>
</protein>
<dbReference type="InterPro" id="IPR016136">
    <property type="entry name" value="DNA_helicase_N/primase_C"/>
</dbReference>
<dbReference type="AlphaFoldDB" id="A0A6J4UBP1"/>
<sequence length="144" mass="15447">AGEIGEDDFAGTTARLLWGALRAAAEADPRLKGADFVAGIENEELREAAAELVAALGDRPAGGTSFPILLRQEARDSLRLLRQEAYQARVRQLQVAIGEARDAGDREVLGTLVGQLAALAAARHTFDPAPSPYFHDLRTTAEKR</sequence>
<evidence type="ECO:0000256" key="1">
    <source>
        <dbReference type="ARBA" id="ARBA00022515"/>
    </source>
</evidence>
<keyword evidence="1" id="KW-0639">Primosome</keyword>